<evidence type="ECO:0000313" key="2">
    <source>
        <dbReference type="Proteomes" id="UP000053237"/>
    </source>
</evidence>
<keyword evidence="2" id="KW-1185">Reference proteome</keyword>
<reference evidence="1 2" key="1">
    <citation type="submission" date="2012-05" db="EMBL/GenBank/DDBJ databases">
        <title>Recombination and specialization in a pathogen metapopulation.</title>
        <authorList>
            <person name="Gardiner A."/>
            <person name="Kemen E."/>
            <person name="Schultz-Larsen T."/>
            <person name="MacLean D."/>
            <person name="Van Oosterhout C."/>
            <person name="Jones J.D.G."/>
        </authorList>
    </citation>
    <scope>NUCLEOTIDE SEQUENCE [LARGE SCALE GENOMIC DNA]</scope>
    <source>
        <strain evidence="1 2">Ac Nc2</strain>
    </source>
</reference>
<organism evidence="1 2">
    <name type="scientific">Albugo candida</name>
    <dbReference type="NCBI Taxonomy" id="65357"/>
    <lineage>
        <taxon>Eukaryota</taxon>
        <taxon>Sar</taxon>
        <taxon>Stramenopiles</taxon>
        <taxon>Oomycota</taxon>
        <taxon>Peronosporomycetes</taxon>
        <taxon>Albuginales</taxon>
        <taxon>Albuginaceae</taxon>
        <taxon>Albugo</taxon>
    </lineage>
</organism>
<proteinExistence type="predicted"/>
<protein>
    <submittedName>
        <fullName evidence="1">Uncharacterized protein</fullName>
    </submittedName>
</protein>
<dbReference type="AlphaFoldDB" id="A0A024G3Z3"/>
<gene>
    <name evidence="1" type="ORF">BN9_022490</name>
</gene>
<name>A0A024G3Z3_9STRA</name>
<dbReference type="EMBL" id="CAIX01000019">
    <property type="protein sequence ID" value="CCI41465.1"/>
    <property type="molecule type" value="Genomic_DNA"/>
</dbReference>
<accession>A0A024G3Z3</accession>
<dbReference type="Proteomes" id="UP000053237">
    <property type="component" value="Unassembled WGS sequence"/>
</dbReference>
<sequence>MLSNWKCSTCLEKVGLGSSTNETPPMQTWCTKWIQYVIPMFREGLHKSHSTPEEVSHHGVKRWTILISAFSLIQVIECIMLHFETAGITSAGTRENIYTGSY</sequence>
<comment type="caution">
    <text evidence="1">The sequence shown here is derived from an EMBL/GenBank/DDBJ whole genome shotgun (WGS) entry which is preliminary data.</text>
</comment>
<dbReference type="InParanoid" id="A0A024G3Z3"/>
<evidence type="ECO:0000313" key="1">
    <source>
        <dbReference type="EMBL" id="CCI41465.1"/>
    </source>
</evidence>